<evidence type="ECO:0000259" key="2">
    <source>
        <dbReference type="Pfam" id="PF14244"/>
    </source>
</evidence>
<reference evidence="4" key="1">
    <citation type="submission" date="2018-02" db="EMBL/GenBank/DDBJ databases">
        <authorList>
            <person name="Cohen D.B."/>
            <person name="Kent A.D."/>
        </authorList>
    </citation>
    <scope>NUCLEOTIDE SEQUENCE</scope>
</reference>
<accession>A0A2N9J0N1</accession>
<name>A0A2N9J0N1_FAGSY</name>
<feature type="domain" description="Retrotransposon Copia-like N-terminal" evidence="2">
    <location>
        <begin position="24"/>
        <end position="53"/>
    </location>
</feature>
<evidence type="ECO:0000259" key="3">
    <source>
        <dbReference type="Pfam" id="PF25597"/>
    </source>
</evidence>
<sequence length="643" mass="72270">MIPIHACSRMETIQVFHWLLNLSLEENYQTWSRSMAMALVAKNKASFVNGFIKADLKERFSQSNGPRVYQLQKEIASLNQEQSSVSAFYTKLKGLWDVLMNFCPIPTCNCGALKTLLDYQHNEYVMKFLVGLNDSYASVRGATTLAVTNCKPYGGNKNFGKKKKPMCSHCGITGHIVEKCYKVHGYPPGYKSRRLSQVEADWEGSKFSPQASKCVFLGYPYGVKGYKVMDLITHKIFISGDVVFHETIVPFQDHNSQTTQIDPFSTLVLPHCIDEISFLSTSSIPDSSMYDIALSSDALHNTVLASDILPIYVPESVSMSSLICPPVNTRKSTRTSNPPKYLHDYHCNLAAFFCPTLSTSHDKVTALTLEPQFYHQAIQSSEWRDAMQAELTALEANNTWSLTSLPPYKSPIGCKWVYKIKHRADGSIERYKARLVAKGYTKKEGFDYYDTFSPVAKFGIVRLLLAVVAVKNWHKAQLDINNVFLHGVLNEEVYMSLLPGQSNLLSGEMLCKLNSQLLEANNTWSLTSLLPHKSLIGSKFGTVRLLLVVAAVKNWHIAQLDVNNVFLHGVLNEEVYMSLPPGFQTFNCISKSLSYSNLSPHYQKFSLAITTDIEPQFYHQAVQSSEWRDAMQAKLTALEANNT</sequence>
<evidence type="ECO:0008006" key="5">
    <source>
        <dbReference type="Google" id="ProtNLM"/>
    </source>
</evidence>
<dbReference type="InterPro" id="IPR057670">
    <property type="entry name" value="SH3_retrovirus"/>
</dbReference>
<proteinExistence type="predicted"/>
<feature type="domain" description="Reverse transcriptase Ty1/copia-type" evidence="1">
    <location>
        <begin position="397"/>
        <end position="517"/>
    </location>
</feature>
<dbReference type="Pfam" id="PF14244">
    <property type="entry name" value="Retrotran_gag_3"/>
    <property type="match status" value="1"/>
</dbReference>
<dbReference type="InterPro" id="IPR043502">
    <property type="entry name" value="DNA/RNA_pol_sf"/>
</dbReference>
<feature type="domain" description="Retroviral polymerase SH3-like" evidence="3">
    <location>
        <begin position="205"/>
        <end position="255"/>
    </location>
</feature>
<dbReference type="PANTHER" id="PTHR37610:SF97">
    <property type="entry name" value="RETROTRANSPOSON GAG DOMAIN-CONTAINING PROTEIN"/>
    <property type="match status" value="1"/>
</dbReference>
<dbReference type="EMBL" id="OIVN01006294">
    <property type="protein sequence ID" value="SPD29963.1"/>
    <property type="molecule type" value="Genomic_DNA"/>
</dbReference>
<evidence type="ECO:0000313" key="4">
    <source>
        <dbReference type="EMBL" id="SPD29963.1"/>
    </source>
</evidence>
<organism evidence="4">
    <name type="scientific">Fagus sylvatica</name>
    <name type="common">Beechnut</name>
    <dbReference type="NCBI Taxonomy" id="28930"/>
    <lineage>
        <taxon>Eukaryota</taxon>
        <taxon>Viridiplantae</taxon>
        <taxon>Streptophyta</taxon>
        <taxon>Embryophyta</taxon>
        <taxon>Tracheophyta</taxon>
        <taxon>Spermatophyta</taxon>
        <taxon>Magnoliopsida</taxon>
        <taxon>eudicotyledons</taxon>
        <taxon>Gunneridae</taxon>
        <taxon>Pentapetalae</taxon>
        <taxon>rosids</taxon>
        <taxon>fabids</taxon>
        <taxon>Fagales</taxon>
        <taxon>Fagaceae</taxon>
        <taxon>Fagus</taxon>
    </lineage>
</organism>
<dbReference type="SUPFAM" id="SSF56672">
    <property type="entry name" value="DNA/RNA polymerases"/>
    <property type="match status" value="1"/>
</dbReference>
<gene>
    <name evidence="4" type="ORF">FSB_LOCUS57845</name>
</gene>
<dbReference type="AlphaFoldDB" id="A0A2N9J0N1"/>
<dbReference type="Pfam" id="PF25597">
    <property type="entry name" value="SH3_retrovirus"/>
    <property type="match status" value="1"/>
</dbReference>
<dbReference type="Pfam" id="PF07727">
    <property type="entry name" value="RVT_2"/>
    <property type="match status" value="2"/>
</dbReference>
<evidence type="ECO:0000259" key="1">
    <source>
        <dbReference type="Pfam" id="PF07727"/>
    </source>
</evidence>
<protein>
    <recommendedName>
        <fullName evidence="5">CCHC-type domain-containing protein</fullName>
    </recommendedName>
</protein>
<feature type="domain" description="Reverse transcriptase Ty1/copia-type" evidence="1">
    <location>
        <begin position="540"/>
        <end position="586"/>
    </location>
</feature>
<dbReference type="PANTHER" id="PTHR37610">
    <property type="entry name" value="CCHC-TYPE DOMAIN-CONTAINING PROTEIN"/>
    <property type="match status" value="1"/>
</dbReference>
<dbReference type="InterPro" id="IPR029472">
    <property type="entry name" value="Copia-like_N"/>
</dbReference>
<dbReference type="InterPro" id="IPR013103">
    <property type="entry name" value="RVT_2"/>
</dbReference>